<organism evidence="5 6">
    <name type="scientific">Halomonas nitroreducens</name>
    <dbReference type="NCBI Taxonomy" id="447425"/>
    <lineage>
        <taxon>Bacteria</taxon>
        <taxon>Pseudomonadati</taxon>
        <taxon>Pseudomonadota</taxon>
        <taxon>Gammaproteobacteria</taxon>
        <taxon>Oceanospirillales</taxon>
        <taxon>Halomonadaceae</taxon>
        <taxon>Halomonas</taxon>
    </lineage>
</organism>
<evidence type="ECO:0000313" key="5">
    <source>
        <dbReference type="EMBL" id="RTR06557.1"/>
    </source>
</evidence>
<sequence>METRQPAQHVSLVATRDVIIGTLTGLHDVFNCFGALGWFDEALARHPPFSVDIVAAGEGPLTLDAGLSLLKKRSVEEVTHTDLVIVPSFMVVDGEWQTGRYPELVDWLLAMHVGGARLCLACSGTLLLAETGLLDGREATMHWAYADTFRRHFPQVTLALEKTLIIEGEHQELVMSGAGSSWQDLALHLVARQLGSGVAQAIAKFFAFDLHTDGMAAYSVFSPRFDHGDAVVERAQRWIAEHLDCHSPVERMAAGSGAAERSFQRRFLKATGYSPIQYVQALRLEEAKRLLERTSRPIDEIAWAVGYEDPAFFRRLFKRQAGITPGGHRRKFHVPGATCPP</sequence>
<keyword evidence="2" id="KW-0238">DNA-binding</keyword>
<dbReference type="SMART" id="SM00342">
    <property type="entry name" value="HTH_ARAC"/>
    <property type="match status" value="1"/>
</dbReference>
<comment type="caution">
    <text evidence="5">The sequence shown here is derived from an EMBL/GenBank/DDBJ whole genome shotgun (WGS) entry which is preliminary data.</text>
</comment>
<evidence type="ECO:0000256" key="3">
    <source>
        <dbReference type="ARBA" id="ARBA00023163"/>
    </source>
</evidence>
<gene>
    <name evidence="5" type="ORF">EKG36_03555</name>
</gene>
<keyword evidence="1" id="KW-0805">Transcription regulation</keyword>
<name>A0A3S0HV96_9GAMM</name>
<dbReference type="InterPro" id="IPR009057">
    <property type="entry name" value="Homeodomain-like_sf"/>
</dbReference>
<dbReference type="SUPFAM" id="SSF52317">
    <property type="entry name" value="Class I glutamine amidotransferase-like"/>
    <property type="match status" value="1"/>
</dbReference>
<dbReference type="InterPro" id="IPR002818">
    <property type="entry name" value="DJ-1/PfpI"/>
</dbReference>
<dbReference type="Pfam" id="PF01965">
    <property type="entry name" value="DJ-1_PfpI"/>
    <property type="match status" value="1"/>
</dbReference>
<dbReference type="CDD" id="cd03138">
    <property type="entry name" value="GATase1_AraC_2"/>
    <property type="match status" value="1"/>
</dbReference>
<dbReference type="PROSITE" id="PS00041">
    <property type="entry name" value="HTH_ARAC_FAMILY_1"/>
    <property type="match status" value="1"/>
</dbReference>
<evidence type="ECO:0000256" key="1">
    <source>
        <dbReference type="ARBA" id="ARBA00023015"/>
    </source>
</evidence>
<dbReference type="GO" id="GO:0003700">
    <property type="term" value="F:DNA-binding transcription factor activity"/>
    <property type="evidence" value="ECO:0007669"/>
    <property type="project" value="InterPro"/>
</dbReference>
<dbReference type="Pfam" id="PF12833">
    <property type="entry name" value="HTH_18"/>
    <property type="match status" value="1"/>
</dbReference>
<dbReference type="Gene3D" id="1.10.10.60">
    <property type="entry name" value="Homeodomain-like"/>
    <property type="match status" value="2"/>
</dbReference>
<dbReference type="SUPFAM" id="SSF46689">
    <property type="entry name" value="Homeodomain-like"/>
    <property type="match status" value="2"/>
</dbReference>
<dbReference type="InterPro" id="IPR018060">
    <property type="entry name" value="HTH_AraC"/>
</dbReference>
<dbReference type="Gene3D" id="3.40.50.880">
    <property type="match status" value="1"/>
</dbReference>
<dbReference type="InterPro" id="IPR029062">
    <property type="entry name" value="Class_I_gatase-like"/>
</dbReference>
<protein>
    <submittedName>
        <fullName evidence="5">Helix-turn-helix domain-containing protein</fullName>
    </submittedName>
</protein>
<evidence type="ECO:0000259" key="4">
    <source>
        <dbReference type="PROSITE" id="PS01124"/>
    </source>
</evidence>
<dbReference type="OrthoDB" id="9803764at2"/>
<dbReference type="EMBL" id="RXNS01000002">
    <property type="protein sequence ID" value="RTR06557.1"/>
    <property type="molecule type" value="Genomic_DNA"/>
</dbReference>
<keyword evidence="6" id="KW-1185">Reference proteome</keyword>
<dbReference type="RefSeq" id="WP_126481091.1">
    <property type="nucleotide sequence ID" value="NZ_RXNS01000002.1"/>
</dbReference>
<evidence type="ECO:0000256" key="2">
    <source>
        <dbReference type="ARBA" id="ARBA00023125"/>
    </source>
</evidence>
<proteinExistence type="predicted"/>
<keyword evidence="3" id="KW-0804">Transcription</keyword>
<reference evidence="5 6" key="1">
    <citation type="submission" date="2018-12" db="EMBL/GenBank/DDBJ databases">
        <authorList>
            <person name="Yu L."/>
        </authorList>
    </citation>
    <scope>NUCLEOTIDE SEQUENCE [LARGE SCALE GENOMIC DNA]</scope>
    <source>
        <strain evidence="5 6">11S</strain>
    </source>
</reference>
<dbReference type="Proteomes" id="UP000267400">
    <property type="component" value="Unassembled WGS sequence"/>
</dbReference>
<evidence type="ECO:0000313" key="6">
    <source>
        <dbReference type="Proteomes" id="UP000267400"/>
    </source>
</evidence>
<dbReference type="GO" id="GO:0043565">
    <property type="term" value="F:sequence-specific DNA binding"/>
    <property type="evidence" value="ECO:0007669"/>
    <property type="project" value="InterPro"/>
</dbReference>
<dbReference type="PANTHER" id="PTHR43130">
    <property type="entry name" value="ARAC-FAMILY TRANSCRIPTIONAL REGULATOR"/>
    <property type="match status" value="1"/>
</dbReference>
<accession>A0A3S0HV96</accession>
<dbReference type="PROSITE" id="PS01124">
    <property type="entry name" value="HTH_ARAC_FAMILY_2"/>
    <property type="match status" value="1"/>
</dbReference>
<dbReference type="AlphaFoldDB" id="A0A3S0HV96"/>
<dbReference type="PANTHER" id="PTHR43130:SF3">
    <property type="entry name" value="HTH-TYPE TRANSCRIPTIONAL REGULATOR RV1931C"/>
    <property type="match status" value="1"/>
</dbReference>
<dbReference type="InterPro" id="IPR018062">
    <property type="entry name" value="HTH_AraC-typ_CS"/>
</dbReference>
<feature type="domain" description="HTH araC/xylS-type" evidence="4">
    <location>
        <begin position="233"/>
        <end position="331"/>
    </location>
</feature>
<dbReference type="InterPro" id="IPR052158">
    <property type="entry name" value="INH-QAR"/>
</dbReference>